<dbReference type="PANTHER" id="PTHR22916:SF67">
    <property type="entry name" value="COLANIC ACID BIOSYNTHESIS GLYCOSYL TRANSFERASE WCAE-RELATED"/>
    <property type="match status" value="1"/>
</dbReference>
<name>A0A139LE91_9BACE</name>
<reference evidence="2 3" key="1">
    <citation type="submission" date="2016-02" db="EMBL/GenBank/DDBJ databases">
        <authorList>
            <person name="Wen L."/>
            <person name="He K."/>
            <person name="Yang H."/>
        </authorList>
    </citation>
    <scope>NUCLEOTIDE SEQUENCE [LARGE SCALE GENOMIC DNA]</scope>
    <source>
        <strain evidence="2 3">KLE1704</strain>
    </source>
</reference>
<protein>
    <submittedName>
        <fullName evidence="2">Glycosyltransferase, group 2 family protein</fullName>
    </submittedName>
</protein>
<dbReference type="RefSeq" id="WP_061436311.1">
    <property type="nucleotide sequence ID" value="NZ_KQ968695.1"/>
</dbReference>
<dbReference type="InterPro" id="IPR029044">
    <property type="entry name" value="Nucleotide-diphossugar_trans"/>
</dbReference>
<dbReference type="Proteomes" id="UP000070319">
    <property type="component" value="Unassembled WGS sequence"/>
</dbReference>
<dbReference type="SUPFAM" id="SSF53448">
    <property type="entry name" value="Nucleotide-diphospho-sugar transferases"/>
    <property type="match status" value="1"/>
</dbReference>
<dbReference type="PATRIC" id="fig|329854.7.peg.2597"/>
<gene>
    <name evidence="2" type="ORF">HMPREF2531_02551</name>
</gene>
<evidence type="ECO:0000313" key="2">
    <source>
        <dbReference type="EMBL" id="KXT49768.1"/>
    </source>
</evidence>
<dbReference type="AlphaFoldDB" id="A0A139LE91"/>
<feature type="domain" description="Glycosyltransferase 2-like" evidence="1">
    <location>
        <begin position="8"/>
        <end position="135"/>
    </location>
</feature>
<comment type="caution">
    <text evidence="2">The sequence shown here is derived from an EMBL/GenBank/DDBJ whole genome shotgun (WGS) entry which is preliminary data.</text>
</comment>
<evidence type="ECO:0000259" key="1">
    <source>
        <dbReference type="Pfam" id="PF00535"/>
    </source>
</evidence>
<evidence type="ECO:0000313" key="3">
    <source>
        <dbReference type="Proteomes" id="UP000070319"/>
    </source>
</evidence>
<dbReference type="Gene3D" id="3.90.550.10">
    <property type="entry name" value="Spore Coat Polysaccharide Biosynthesis Protein SpsA, Chain A"/>
    <property type="match status" value="1"/>
</dbReference>
<dbReference type="EMBL" id="LTDF01000086">
    <property type="protein sequence ID" value="KXT49768.1"/>
    <property type="molecule type" value="Genomic_DNA"/>
</dbReference>
<proteinExistence type="predicted"/>
<organism evidence="2">
    <name type="scientific">Bacteroides intestinalis</name>
    <dbReference type="NCBI Taxonomy" id="329854"/>
    <lineage>
        <taxon>Bacteria</taxon>
        <taxon>Pseudomonadati</taxon>
        <taxon>Bacteroidota</taxon>
        <taxon>Bacteroidia</taxon>
        <taxon>Bacteroidales</taxon>
        <taxon>Bacteroidaceae</taxon>
        <taxon>Bacteroides</taxon>
    </lineage>
</organism>
<keyword evidence="2" id="KW-0808">Transferase</keyword>
<accession>A0A139LE91</accession>
<dbReference type="GO" id="GO:0016758">
    <property type="term" value="F:hexosyltransferase activity"/>
    <property type="evidence" value="ECO:0007669"/>
    <property type="project" value="UniProtKB-ARBA"/>
</dbReference>
<dbReference type="CDD" id="cd06433">
    <property type="entry name" value="GT_2_WfgS_like"/>
    <property type="match status" value="1"/>
</dbReference>
<sequence length="261" mass="29756">MGNNPKISIITVSFNAVKVIEETIVSVINQTYTNVEYIIIDGGSTDGTVDIIKEYADKISYWVSESDKGIYDAMNKGGIKALGDFLYFLNAGDSFYNKSSLMSVVKEMELNGNIDVYLGNVICSFRNVLMGVVKAGSLVTAWYTPPHQGMFIKRALFVNMLYGCSYRLLGDREFLLRLRYERNALFKIIDVVVSEYDLGGLSSSRQNSLILFREAKSLAKKYDGNYMYNSCYQYFKALLKYMSSYLISDNLYFRILYFRAK</sequence>
<dbReference type="InterPro" id="IPR001173">
    <property type="entry name" value="Glyco_trans_2-like"/>
</dbReference>
<dbReference type="PANTHER" id="PTHR22916">
    <property type="entry name" value="GLYCOSYLTRANSFERASE"/>
    <property type="match status" value="1"/>
</dbReference>
<dbReference type="Pfam" id="PF00535">
    <property type="entry name" value="Glycos_transf_2"/>
    <property type="match status" value="1"/>
</dbReference>